<dbReference type="STRING" id="861299.J421_1881"/>
<dbReference type="Proteomes" id="UP000019151">
    <property type="component" value="Chromosome"/>
</dbReference>
<dbReference type="HOGENOM" id="CLU_084396_0_0_0"/>
<name>W0RJ28_9BACT</name>
<sequence length="247" mass="25937">MTRSRSAALLAVAALTLPASLRAQYAAGREVQFTIRVENVSTPATLKLSNGKTAPAPTAPLLWTITDEGNPLFTPGAVDRGQGLERLAEDGNPGVLADYVTANLKSVLRNGVAGTPVGDAHAGPITPGKAYEFTVAASPGQRLTLAFMFGQSNDLFYAPGPKAIALFDAKGQPRVADVTSELRLWDAGTEVNEEPGLGASQAPRQPAPNTGAAERRPVQLVHDRFTYPATRDVVKVTIRPSTATAAR</sequence>
<feature type="region of interest" description="Disordered" evidence="1">
    <location>
        <begin position="191"/>
        <end position="219"/>
    </location>
</feature>
<proteinExistence type="predicted"/>
<dbReference type="EMBL" id="CP007128">
    <property type="protein sequence ID" value="AHG89418.1"/>
    <property type="molecule type" value="Genomic_DNA"/>
</dbReference>
<dbReference type="AlphaFoldDB" id="W0RJ28"/>
<dbReference type="RefSeq" id="WP_025410916.1">
    <property type="nucleotide sequence ID" value="NZ_CP007128.1"/>
</dbReference>
<evidence type="ECO:0000256" key="2">
    <source>
        <dbReference type="SAM" id="SignalP"/>
    </source>
</evidence>
<evidence type="ECO:0000313" key="4">
    <source>
        <dbReference type="Proteomes" id="UP000019151"/>
    </source>
</evidence>
<dbReference type="eggNOG" id="COG2931">
    <property type="taxonomic scope" value="Bacteria"/>
</dbReference>
<reference evidence="3 4" key="1">
    <citation type="journal article" date="2014" name="Genome Announc.">
        <title>Genome Sequence and Methylome of Soil Bacterium Gemmatirosa kalamazoonensis KBS708T, a Member of the Rarely Cultivated Gemmatimonadetes Phylum.</title>
        <authorList>
            <person name="Debruyn J.M."/>
            <person name="Radosevich M."/>
            <person name="Wommack K.E."/>
            <person name="Polson S.W."/>
            <person name="Hauser L.J."/>
            <person name="Fawaz M.N."/>
            <person name="Korlach J."/>
            <person name="Tsai Y.C."/>
        </authorList>
    </citation>
    <scope>NUCLEOTIDE SEQUENCE [LARGE SCALE GENOMIC DNA]</scope>
    <source>
        <strain evidence="3 4">KBS708</strain>
    </source>
</reference>
<evidence type="ECO:0008006" key="5">
    <source>
        <dbReference type="Google" id="ProtNLM"/>
    </source>
</evidence>
<feature type="signal peptide" evidence="2">
    <location>
        <begin position="1"/>
        <end position="23"/>
    </location>
</feature>
<dbReference type="OrthoDB" id="1013900at2"/>
<evidence type="ECO:0000313" key="3">
    <source>
        <dbReference type="EMBL" id="AHG89418.1"/>
    </source>
</evidence>
<dbReference type="InParanoid" id="W0RJ28"/>
<evidence type="ECO:0000256" key="1">
    <source>
        <dbReference type="SAM" id="MobiDB-lite"/>
    </source>
</evidence>
<dbReference type="PATRIC" id="fig|861299.3.peg.1913"/>
<dbReference type="Gene3D" id="2.60.40.2130">
    <property type="entry name" value="F-spondin domain"/>
    <property type="match status" value="1"/>
</dbReference>
<dbReference type="NCBIfam" id="NF038123">
    <property type="entry name" value="NF038123_dom"/>
    <property type="match status" value="1"/>
</dbReference>
<keyword evidence="2" id="KW-0732">Signal</keyword>
<organism evidence="3 4">
    <name type="scientific">Gemmatirosa kalamazoonensis</name>
    <dbReference type="NCBI Taxonomy" id="861299"/>
    <lineage>
        <taxon>Bacteria</taxon>
        <taxon>Pseudomonadati</taxon>
        <taxon>Gemmatimonadota</taxon>
        <taxon>Gemmatimonadia</taxon>
        <taxon>Gemmatimonadales</taxon>
        <taxon>Gemmatimonadaceae</taxon>
        <taxon>Gemmatirosa</taxon>
    </lineage>
</organism>
<protein>
    <recommendedName>
        <fullName evidence="5">Spondin domain-containing protein</fullName>
    </recommendedName>
</protein>
<dbReference type="InterPro" id="IPR038678">
    <property type="entry name" value="Spondin_N_sf"/>
</dbReference>
<dbReference type="KEGG" id="gba:J421_1881"/>
<dbReference type="InterPro" id="IPR009465">
    <property type="entry name" value="Spondin_N"/>
</dbReference>
<accession>W0RJ28</accession>
<feature type="chain" id="PRO_5004794270" description="Spondin domain-containing protein" evidence="2">
    <location>
        <begin position="24"/>
        <end position="247"/>
    </location>
</feature>
<gene>
    <name evidence="3" type="ORF">J421_1881</name>
</gene>
<keyword evidence="4" id="KW-1185">Reference proteome</keyword>